<feature type="non-terminal residue" evidence="2">
    <location>
        <position position="1"/>
    </location>
</feature>
<dbReference type="EMBL" id="KB469301">
    <property type="protein sequence ID" value="EPQ56000.1"/>
    <property type="molecule type" value="Genomic_DNA"/>
</dbReference>
<gene>
    <name evidence="2" type="ORF">GLOTRDRAFT_41165</name>
</gene>
<dbReference type="GeneID" id="19306032"/>
<dbReference type="InterPro" id="IPR013216">
    <property type="entry name" value="Methyltransf_11"/>
</dbReference>
<reference evidence="2 3" key="1">
    <citation type="journal article" date="2012" name="Science">
        <title>The Paleozoic origin of enzymatic lignin decomposition reconstructed from 31 fungal genomes.</title>
        <authorList>
            <person name="Floudas D."/>
            <person name="Binder M."/>
            <person name="Riley R."/>
            <person name="Barry K."/>
            <person name="Blanchette R.A."/>
            <person name="Henrissat B."/>
            <person name="Martinez A.T."/>
            <person name="Otillar R."/>
            <person name="Spatafora J.W."/>
            <person name="Yadav J.S."/>
            <person name="Aerts A."/>
            <person name="Benoit I."/>
            <person name="Boyd A."/>
            <person name="Carlson A."/>
            <person name="Copeland A."/>
            <person name="Coutinho P.M."/>
            <person name="de Vries R.P."/>
            <person name="Ferreira P."/>
            <person name="Findley K."/>
            <person name="Foster B."/>
            <person name="Gaskell J."/>
            <person name="Glotzer D."/>
            <person name="Gorecki P."/>
            <person name="Heitman J."/>
            <person name="Hesse C."/>
            <person name="Hori C."/>
            <person name="Igarashi K."/>
            <person name="Jurgens J.A."/>
            <person name="Kallen N."/>
            <person name="Kersten P."/>
            <person name="Kohler A."/>
            <person name="Kuees U."/>
            <person name="Kumar T.K.A."/>
            <person name="Kuo A."/>
            <person name="LaButti K."/>
            <person name="Larrondo L.F."/>
            <person name="Lindquist E."/>
            <person name="Ling A."/>
            <person name="Lombard V."/>
            <person name="Lucas S."/>
            <person name="Lundell T."/>
            <person name="Martin R."/>
            <person name="McLaughlin D.J."/>
            <person name="Morgenstern I."/>
            <person name="Morin E."/>
            <person name="Murat C."/>
            <person name="Nagy L.G."/>
            <person name="Nolan M."/>
            <person name="Ohm R.A."/>
            <person name="Patyshakuliyeva A."/>
            <person name="Rokas A."/>
            <person name="Ruiz-Duenas F.J."/>
            <person name="Sabat G."/>
            <person name="Salamov A."/>
            <person name="Samejima M."/>
            <person name="Schmutz J."/>
            <person name="Slot J.C."/>
            <person name="St John F."/>
            <person name="Stenlid J."/>
            <person name="Sun H."/>
            <person name="Sun S."/>
            <person name="Syed K."/>
            <person name="Tsang A."/>
            <person name="Wiebenga A."/>
            <person name="Young D."/>
            <person name="Pisabarro A."/>
            <person name="Eastwood D.C."/>
            <person name="Martin F."/>
            <person name="Cullen D."/>
            <person name="Grigoriev I.V."/>
            <person name="Hibbett D.S."/>
        </authorList>
    </citation>
    <scope>NUCLEOTIDE SEQUENCE [LARGE SCALE GENOMIC DNA]</scope>
    <source>
        <strain evidence="2 3">ATCC 11539</strain>
    </source>
</reference>
<evidence type="ECO:0000313" key="3">
    <source>
        <dbReference type="Proteomes" id="UP000030669"/>
    </source>
</evidence>
<feature type="domain" description="Methyltransferase type 11" evidence="1">
    <location>
        <begin position="10"/>
        <end position="79"/>
    </location>
</feature>
<dbReference type="HOGENOM" id="CLU_010595_5_2_1"/>
<dbReference type="OrthoDB" id="3230899at2759"/>
<dbReference type="Gene3D" id="3.40.50.150">
    <property type="entry name" value="Vaccinia Virus protein VP39"/>
    <property type="match status" value="1"/>
</dbReference>
<dbReference type="eggNOG" id="ENOG502QWDP">
    <property type="taxonomic scope" value="Eukaryota"/>
</dbReference>
<evidence type="ECO:0000313" key="2">
    <source>
        <dbReference type="EMBL" id="EPQ56000.1"/>
    </source>
</evidence>
<accession>S7RNF9</accession>
<dbReference type="RefSeq" id="XP_007865535.1">
    <property type="nucleotide sequence ID" value="XM_007867344.1"/>
</dbReference>
<name>S7RNF9_GLOTA</name>
<dbReference type="OMA" id="ETDAWAT"/>
<organism evidence="2 3">
    <name type="scientific">Gloeophyllum trabeum (strain ATCC 11539 / FP-39264 / Madison 617)</name>
    <name type="common">Brown rot fungus</name>
    <dbReference type="NCBI Taxonomy" id="670483"/>
    <lineage>
        <taxon>Eukaryota</taxon>
        <taxon>Fungi</taxon>
        <taxon>Dikarya</taxon>
        <taxon>Basidiomycota</taxon>
        <taxon>Agaricomycotina</taxon>
        <taxon>Agaricomycetes</taxon>
        <taxon>Gloeophyllales</taxon>
        <taxon>Gloeophyllaceae</taxon>
        <taxon>Gloeophyllum</taxon>
    </lineage>
</organism>
<dbReference type="InterPro" id="IPR029063">
    <property type="entry name" value="SAM-dependent_MTases_sf"/>
</dbReference>
<dbReference type="SUPFAM" id="SSF53335">
    <property type="entry name" value="S-adenosyl-L-methionine-dependent methyltransferases"/>
    <property type="match status" value="1"/>
</dbReference>
<dbReference type="CDD" id="cd02440">
    <property type="entry name" value="AdoMet_MTases"/>
    <property type="match status" value="1"/>
</dbReference>
<dbReference type="GO" id="GO:0008757">
    <property type="term" value="F:S-adenosylmethionine-dependent methyltransferase activity"/>
    <property type="evidence" value="ECO:0007669"/>
    <property type="project" value="InterPro"/>
</dbReference>
<dbReference type="Pfam" id="PF08241">
    <property type="entry name" value="Methyltransf_11"/>
    <property type="match status" value="1"/>
</dbReference>
<dbReference type="AlphaFoldDB" id="S7RNF9"/>
<keyword evidence="3" id="KW-1185">Reference proteome</keyword>
<evidence type="ECO:0000259" key="1">
    <source>
        <dbReference type="Pfam" id="PF08241"/>
    </source>
</evidence>
<dbReference type="KEGG" id="gtr:GLOTRDRAFT_41165"/>
<proteinExistence type="predicted"/>
<sequence length="219" mass="25697">EMADKYKRVKFIGVDIVPIQTRHPDSNVQFEIQDVSQRLRYRDNDFDLVHARCTAFSVRYYYKMILEVARILRPGGLFISGEFINRPAIQDGSDPWIRCPRTCEFIELTARALALRGICVDLARTIPIWLRQTEQFYDIYSNTYRLPIGEWHPSPGQRRLGKKARKIFVGFAHAVRPLLERSGLRSPPEIRRMIAGYTHELEHVRGLIMCYQVVYARKR</sequence>
<dbReference type="Proteomes" id="UP000030669">
    <property type="component" value="Unassembled WGS sequence"/>
</dbReference>
<protein>
    <recommendedName>
        <fullName evidence="1">Methyltransferase type 11 domain-containing protein</fullName>
    </recommendedName>
</protein>